<organism evidence="3">
    <name type="scientific">bioreactor metagenome</name>
    <dbReference type="NCBI Taxonomy" id="1076179"/>
    <lineage>
        <taxon>unclassified sequences</taxon>
        <taxon>metagenomes</taxon>
        <taxon>ecological metagenomes</taxon>
    </lineage>
</organism>
<dbReference type="InterPro" id="IPR004443">
    <property type="entry name" value="YjeF_N_dom"/>
</dbReference>
<proteinExistence type="predicted"/>
<dbReference type="EMBL" id="VSSQ01026878">
    <property type="protein sequence ID" value="MPM75807.1"/>
    <property type="molecule type" value="Genomic_DNA"/>
</dbReference>
<feature type="transmembrane region" description="Helical" evidence="1">
    <location>
        <begin position="208"/>
        <end position="225"/>
    </location>
</feature>
<reference evidence="3" key="1">
    <citation type="submission" date="2019-08" db="EMBL/GenBank/DDBJ databases">
        <authorList>
            <person name="Kucharzyk K."/>
            <person name="Murdoch R.W."/>
            <person name="Higgins S."/>
            <person name="Loffler F."/>
        </authorList>
    </citation>
    <scope>NUCLEOTIDE SEQUENCE</scope>
</reference>
<accession>A0A645CFT7</accession>
<keyword evidence="3" id="KW-0413">Isomerase</keyword>
<dbReference type="Pfam" id="PF03853">
    <property type="entry name" value="YjeF_N"/>
    <property type="match status" value="1"/>
</dbReference>
<dbReference type="AlphaFoldDB" id="A0A645CFT7"/>
<comment type="caution">
    <text evidence="3">The sequence shown here is derived from an EMBL/GenBank/DDBJ whole genome shotgun (WGS) entry which is preliminary data.</text>
</comment>
<keyword evidence="1" id="KW-1133">Transmembrane helix</keyword>
<dbReference type="InterPro" id="IPR036652">
    <property type="entry name" value="YjeF_N_dom_sf"/>
</dbReference>
<feature type="domain" description="YjeF N-terminal" evidence="2">
    <location>
        <begin position="51"/>
        <end position="202"/>
    </location>
</feature>
<protein>
    <submittedName>
        <fullName evidence="3">NAD(P)H-hydrate epimerase</fullName>
        <ecNumber evidence="3">5.1.99.6</ecNumber>
    </submittedName>
</protein>
<evidence type="ECO:0000313" key="3">
    <source>
        <dbReference type="EMBL" id="MPM75807.1"/>
    </source>
</evidence>
<sequence length="299" mass="33808">MKGTIAEQFFYCLCDSPFIFYMKRITIFNKEVNNNLVKGVIKMRIGTSMSTKKLDEACANEYKIPLILMMENAVLSAIKHLDMNVYNKYVVVSGVGNNGGDGLGIARQLKARKKEVNVFIVGNMEKITPCSKTNLEILKAMNIPYIVIDTKEKNINHLEQLEADIKNSNVLVDCIFGTGLEREIKGIFKYVIEIINKNKNLVYFAVQYSYYICEIGLMCLIIVYGQKAFETLIRKSSEIPFGGVVLALTWGAVHFFSRGIDIWNGVSCMIVSILSGIMYLRLKKNLGYSYIFIALGYLL</sequence>
<dbReference type="Gene3D" id="3.40.50.10260">
    <property type="entry name" value="YjeF N-terminal domain"/>
    <property type="match status" value="1"/>
</dbReference>
<keyword evidence="1" id="KW-0812">Transmembrane</keyword>
<name>A0A645CFT7_9ZZZZ</name>
<dbReference type="GO" id="GO:0052856">
    <property type="term" value="F:NAD(P)HX epimerase activity"/>
    <property type="evidence" value="ECO:0007669"/>
    <property type="project" value="UniProtKB-EC"/>
</dbReference>
<dbReference type="PROSITE" id="PS51385">
    <property type="entry name" value="YJEF_N"/>
    <property type="match status" value="1"/>
</dbReference>
<evidence type="ECO:0000259" key="2">
    <source>
        <dbReference type="PROSITE" id="PS51385"/>
    </source>
</evidence>
<dbReference type="SUPFAM" id="SSF64153">
    <property type="entry name" value="YjeF N-terminal domain-like"/>
    <property type="match status" value="1"/>
</dbReference>
<keyword evidence="1" id="KW-0472">Membrane</keyword>
<dbReference type="EC" id="5.1.99.6" evidence="3"/>
<feature type="transmembrane region" description="Helical" evidence="1">
    <location>
        <begin position="262"/>
        <end position="280"/>
    </location>
</feature>
<evidence type="ECO:0000256" key="1">
    <source>
        <dbReference type="SAM" id="Phobius"/>
    </source>
</evidence>
<feature type="transmembrane region" description="Helical" evidence="1">
    <location>
        <begin position="237"/>
        <end position="256"/>
    </location>
</feature>
<gene>
    <name evidence="3" type="primary">nnrE_2</name>
    <name evidence="3" type="ORF">SDC9_122801</name>
</gene>